<gene>
    <name evidence="1" type="ORF">BP00DRAFT_149352</name>
</gene>
<proteinExistence type="predicted"/>
<accession>A0A2V5IJA9</accession>
<dbReference type="AlphaFoldDB" id="A0A2V5IJA9"/>
<sequence>MLPCVPSRRVTATQLGLWFQGSHKTKIGDHHTITRYHISPMYQFHDLSGTVIQIGLTAGRAPWLTFTDLESFQEVLLRRRVISCIDARRIFINATDYHSNSAEAIRILADPISKGLSLLYLASFLGTLRRARFMDIPMSDLGPPVAKSKQAKFAFQGISRRGSMDSATSVLSHESKHSASTLGRGQRTKCLELEFFDEKDCGAFLRVIQNTEGG</sequence>
<keyword evidence="2" id="KW-1185">Reference proteome</keyword>
<reference evidence="1 2" key="1">
    <citation type="submission" date="2018-02" db="EMBL/GenBank/DDBJ databases">
        <title>The genomes of Aspergillus section Nigri reveals drivers in fungal speciation.</title>
        <authorList>
            <consortium name="DOE Joint Genome Institute"/>
            <person name="Vesth T.C."/>
            <person name="Nybo J."/>
            <person name="Theobald S."/>
            <person name="Brandl J."/>
            <person name="Frisvad J.C."/>
            <person name="Nielsen K.F."/>
            <person name="Lyhne E.K."/>
            <person name="Kogle M.E."/>
            <person name="Kuo A."/>
            <person name="Riley R."/>
            <person name="Clum A."/>
            <person name="Nolan M."/>
            <person name="Lipzen A."/>
            <person name="Salamov A."/>
            <person name="Henrissat B."/>
            <person name="Wiebenga A."/>
            <person name="De vries R.P."/>
            <person name="Grigoriev I.V."/>
            <person name="Mortensen U.H."/>
            <person name="Andersen M.R."/>
            <person name="Baker S.E."/>
        </authorList>
    </citation>
    <scope>NUCLEOTIDE SEQUENCE [LARGE SCALE GENOMIC DNA]</scope>
    <source>
        <strain evidence="1 2">CBS 114.80</strain>
    </source>
</reference>
<evidence type="ECO:0000313" key="2">
    <source>
        <dbReference type="Proteomes" id="UP000248817"/>
    </source>
</evidence>
<organism evidence="1 2">
    <name type="scientific">Aspergillus indologenus CBS 114.80</name>
    <dbReference type="NCBI Taxonomy" id="1450541"/>
    <lineage>
        <taxon>Eukaryota</taxon>
        <taxon>Fungi</taxon>
        <taxon>Dikarya</taxon>
        <taxon>Ascomycota</taxon>
        <taxon>Pezizomycotina</taxon>
        <taxon>Eurotiomycetes</taxon>
        <taxon>Eurotiomycetidae</taxon>
        <taxon>Eurotiales</taxon>
        <taxon>Aspergillaceae</taxon>
        <taxon>Aspergillus</taxon>
        <taxon>Aspergillus subgen. Circumdati</taxon>
    </lineage>
</organism>
<evidence type="ECO:0000313" key="1">
    <source>
        <dbReference type="EMBL" id="PYI36211.1"/>
    </source>
</evidence>
<dbReference type="Proteomes" id="UP000248817">
    <property type="component" value="Unassembled WGS sequence"/>
</dbReference>
<name>A0A2V5IJA9_9EURO</name>
<dbReference type="EMBL" id="KZ825465">
    <property type="protein sequence ID" value="PYI36211.1"/>
    <property type="molecule type" value="Genomic_DNA"/>
</dbReference>
<protein>
    <submittedName>
        <fullName evidence="1">Uncharacterized protein</fullName>
    </submittedName>
</protein>